<dbReference type="EMBL" id="SWAU01000560">
    <property type="protein sequence ID" value="TKA93927.1"/>
    <property type="molecule type" value="Genomic_DNA"/>
</dbReference>
<evidence type="ECO:0000313" key="1">
    <source>
        <dbReference type="EMBL" id="TKA93927.1"/>
    </source>
</evidence>
<gene>
    <name evidence="1" type="ORF">FAZ78_25200</name>
</gene>
<dbReference type="RefSeq" id="WP_136794837.1">
    <property type="nucleotide sequence ID" value="NZ_SWAU01000560.1"/>
</dbReference>
<sequence>MARKTPRSAVRTHKIYGEWTASDGAKRRKHIGFRANTDADMSIEILFDIGFPLRQATIIAVPFPEVASAEEPTDAE</sequence>
<proteinExistence type="predicted"/>
<organism evidence="1 2">
    <name type="scientific">Cereibacter changlensis</name>
    <dbReference type="NCBI Taxonomy" id="402884"/>
    <lineage>
        <taxon>Bacteria</taxon>
        <taxon>Pseudomonadati</taxon>
        <taxon>Pseudomonadota</taxon>
        <taxon>Alphaproteobacteria</taxon>
        <taxon>Rhodobacterales</taxon>
        <taxon>Paracoccaceae</taxon>
        <taxon>Cereibacter</taxon>
    </lineage>
</organism>
<dbReference type="Proteomes" id="UP000306340">
    <property type="component" value="Unassembled WGS sequence"/>
</dbReference>
<protein>
    <submittedName>
        <fullName evidence="1">Uncharacterized protein</fullName>
    </submittedName>
</protein>
<dbReference type="AlphaFoldDB" id="A0A4V5NL95"/>
<evidence type="ECO:0000313" key="2">
    <source>
        <dbReference type="Proteomes" id="UP000306340"/>
    </source>
</evidence>
<name>A0A4V5NL95_9RHOB</name>
<accession>A0A4V5NL95</accession>
<reference evidence="1 2" key="1">
    <citation type="submission" date="2019-04" db="EMBL/GenBank/DDBJ databases">
        <title>Crypto-aerobic microbial life in anoxic (sulfidic) marine sediments.</title>
        <authorList>
            <person name="Bhattacharya S."/>
            <person name="Roy C."/>
            <person name="Mondal N."/>
            <person name="Sarkar J."/>
            <person name="Mandal S."/>
            <person name="Rameez M.J."/>
            <person name="Ghosh W."/>
        </authorList>
    </citation>
    <scope>NUCLEOTIDE SEQUENCE [LARGE SCALE GENOMIC DNA]</scope>
    <source>
        <strain evidence="1 2">SBBC</strain>
    </source>
</reference>
<comment type="caution">
    <text evidence="1">The sequence shown here is derived from an EMBL/GenBank/DDBJ whole genome shotgun (WGS) entry which is preliminary data.</text>
</comment>